<evidence type="ECO:0000256" key="1">
    <source>
        <dbReference type="ARBA" id="ARBA00004609"/>
    </source>
</evidence>
<dbReference type="GO" id="GO:0005886">
    <property type="term" value="C:plasma membrane"/>
    <property type="evidence" value="ECO:0007669"/>
    <property type="project" value="UniProtKB-SubCell"/>
</dbReference>
<keyword evidence="3" id="KW-1003">Cell membrane</keyword>
<evidence type="ECO:0000256" key="4">
    <source>
        <dbReference type="ARBA" id="ARBA00022622"/>
    </source>
</evidence>
<dbReference type="Proteomes" id="UP001237642">
    <property type="component" value="Unassembled WGS sequence"/>
</dbReference>
<organism evidence="12 13">
    <name type="scientific">Heracleum sosnowskyi</name>
    <dbReference type="NCBI Taxonomy" id="360622"/>
    <lineage>
        <taxon>Eukaryota</taxon>
        <taxon>Viridiplantae</taxon>
        <taxon>Streptophyta</taxon>
        <taxon>Embryophyta</taxon>
        <taxon>Tracheophyta</taxon>
        <taxon>Spermatophyta</taxon>
        <taxon>Magnoliopsida</taxon>
        <taxon>eudicotyledons</taxon>
        <taxon>Gunneridae</taxon>
        <taxon>Pentapetalae</taxon>
        <taxon>asterids</taxon>
        <taxon>campanulids</taxon>
        <taxon>Apiales</taxon>
        <taxon>Apiaceae</taxon>
        <taxon>Apioideae</taxon>
        <taxon>apioid superclade</taxon>
        <taxon>Tordylieae</taxon>
        <taxon>Tordyliinae</taxon>
        <taxon>Heracleum</taxon>
    </lineage>
</organism>
<reference evidence="12" key="2">
    <citation type="submission" date="2023-05" db="EMBL/GenBank/DDBJ databases">
        <authorList>
            <person name="Schelkunov M.I."/>
        </authorList>
    </citation>
    <scope>NUCLEOTIDE SEQUENCE</scope>
    <source>
        <strain evidence="12">Hsosn_3</strain>
        <tissue evidence="12">Leaf</tissue>
    </source>
</reference>
<dbReference type="InterPro" id="IPR036312">
    <property type="entry name" value="Bifun_inhib/LTP/seed_sf"/>
</dbReference>
<keyword evidence="4" id="KW-0336">GPI-anchor</keyword>
<comment type="caution">
    <text evidence="12">The sequence shown here is derived from an EMBL/GenBank/DDBJ whole genome shotgun (WGS) entry which is preliminary data.</text>
</comment>
<dbReference type="InterPro" id="IPR016140">
    <property type="entry name" value="Bifunc_inhib/LTP/seed_store"/>
</dbReference>
<evidence type="ECO:0000256" key="10">
    <source>
        <dbReference type="SAM" id="SignalP"/>
    </source>
</evidence>
<dbReference type="Pfam" id="PF14368">
    <property type="entry name" value="LTP_2"/>
    <property type="match status" value="1"/>
</dbReference>
<accession>A0AAD8I2L9</accession>
<comment type="subcellular location">
    <subcellularLocation>
        <location evidence="1">Cell membrane</location>
        <topology evidence="1">Lipid-anchor</topology>
        <topology evidence="1">GPI-anchor</topology>
    </subcellularLocation>
</comment>
<keyword evidence="13" id="KW-1185">Reference proteome</keyword>
<feature type="signal peptide" evidence="10">
    <location>
        <begin position="1"/>
        <end position="20"/>
    </location>
</feature>
<dbReference type="AlphaFoldDB" id="A0AAD8I2L9"/>
<comment type="similarity">
    <text evidence="2">Belongs to the plant LTP family.</text>
</comment>
<keyword evidence="5 10" id="KW-0732">Signal</keyword>
<keyword evidence="8" id="KW-0449">Lipoprotein</keyword>
<keyword evidence="6" id="KW-1015">Disulfide bond</keyword>
<evidence type="ECO:0000256" key="3">
    <source>
        <dbReference type="ARBA" id="ARBA00022475"/>
    </source>
</evidence>
<evidence type="ECO:0000313" key="12">
    <source>
        <dbReference type="EMBL" id="KAK1377558.1"/>
    </source>
</evidence>
<name>A0AAD8I2L9_9APIA</name>
<gene>
    <name evidence="12" type="ORF">POM88_024302</name>
</gene>
<dbReference type="PANTHER" id="PTHR33044">
    <property type="entry name" value="BIFUNCTIONAL INHIBITOR/LIPID-TRANSFER PROTEIN/SEED STORAGE 2S ALBUMIN SUPERFAMILY PROTEIN-RELATED"/>
    <property type="match status" value="1"/>
</dbReference>
<dbReference type="CDD" id="cd00010">
    <property type="entry name" value="AAI_LTSS"/>
    <property type="match status" value="1"/>
</dbReference>
<feature type="region of interest" description="Disordered" evidence="9">
    <location>
        <begin position="133"/>
        <end position="172"/>
    </location>
</feature>
<dbReference type="GO" id="GO:0098552">
    <property type="term" value="C:side of membrane"/>
    <property type="evidence" value="ECO:0007669"/>
    <property type="project" value="UniProtKB-KW"/>
</dbReference>
<keyword evidence="4" id="KW-0472">Membrane</keyword>
<evidence type="ECO:0000256" key="7">
    <source>
        <dbReference type="ARBA" id="ARBA00023180"/>
    </source>
</evidence>
<evidence type="ECO:0000259" key="11">
    <source>
        <dbReference type="Pfam" id="PF14368"/>
    </source>
</evidence>
<keyword evidence="7" id="KW-0325">Glycoprotein</keyword>
<evidence type="ECO:0000256" key="6">
    <source>
        <dbReference type="ARBA" id="ARBA00023157"/>
    </source>
</evidence>
<feature type="chain" id="PRO_5042136783" evidence="10">
    <location>
        <begin position="21"/>
        <end position="196"/>
    </location>
</feature>
<feature type="domain" description="Bifunctional inhibitor/plant lipid transfer protein/seed storage helical" evidence="11">
    <location>
        <begin position="14"/>
        <end position="108"/>
    </location>
</feature>
<reference evidence="12" key="1">
    <citation type="submission" date="2023-02" db="EMBL/GenBank/DDBJ databases">
        <title>Genome of toxic invasive species Heracleum sosnowskyi carries increased number of genes despite the absence of recent whole-genome duplications.</title>
        <authorList>
            <person name="Schelkunov M."/>
            <person name="Shtratnikova V."/>
            <person name="Makarenko M."/>
            <person name="Klepikova A."/>
            <person name="Omelchenko D."/>
            <person name="Novikova G."/>
            <person name="Obukhova E."/>
            <person name="Bogdanov V."/>
            <person name="Penin A."/>
            <person name="Logacheva M."/>
        </authorList>
    </citation>
    <scope>NUCLEOTIDE SEQUENCE</scope>
    <source>
        <strain evidence="12">Hsosn_3</strain>
        <tissue evidence="12">Leaf</tissue>
    </source>
</reference>
<proteinExistence type="inferred from homology"/>
<evidence type="ECO:0000256" key="8">
    <source>
        <dbReference type="ARBA" id="ARBA00023288"/>
    </source>
</evidence>
<dbReference type="Gene3D" id="1.10.110.10">
    <property type="entry name" value="Plant lipid-transfer and hydrophobic proteins"/>
    <property type="match status" value="1"/>
</dbReference>
<dbReference type="InterPro" id="IPR043325">
    <property type="entry name" value="LTSS"/>
</dbReference>
<protein>
    <submittedName>
        <fullName evidence="12">AAI domain-containing protein</fullName>
    </submittedName>
</protein>
<dbReference type="EMBL" id="JAUIZM010000006">
    <property type="protein sequence ID" value="KAK1377558.1"/>
    <property type="molecule type" value="Genomic_DNA"/>
</dbReference>
<dbReference type="SUPFAM" id="SSF47699">
    <property type="entry name" value="Bifunctional inhibitor/lipid-transfer protein/seed storage 2S albumin"/>
    <property type="match status" value="1"/>
</dbReference>
<evidence type="ECO:0000313" key="13">
    <source>
        <dbReference type="Proteomes" id="UP001237642"/>
    </source>
</evidence>
<evidence type="ECO:0000256" key="5">
    <source>
        <dbReference type="ARBA" id="ARBA00022729"/>
    </source>
</evidence>
<sequence length="196" mass="19882">MDSKALAVFCILLATATTLAVATMEQDENDCADQMANMAECIPYVSGSAKKPTQTCCDDAEKVRKAKPKCLCVLIIESTDTSMGLPINTTLALQMPTACKSDAKVSDCPTLLNLPADSPKAKIFKLDGASTTTDSLPASASSSNSSSTPSSSSSNPTGSGSGSETKTTTSTSVGGALLSGRIMAIIGLASSALALI</sequence>
<evidence type="ECO:0000256" key="2">
    <source>
        <dbReference type="ARBA" id="ARBA00009748"/>
    </source>
</evidence>
<evidence type="ECO:0000256" key="9">
    <source>
        <dbReference type="SAM" id="MobiDB-lite"/>
    </source>
</evidence>